<dbReference type="AlphaFoldDB" id="A0A150HXF9"/>
<accession>A0A137Y9E1</accession>
<dbReference type="EMBL" id="JRUE01000212">
    <property type="protein sequence ID" value="KXZ65987.1"/>
    <property type="molecule type" value="Genomic_DNA"/>
</dbReference>
<dbReference type="EC" id="7.6.2.-" evidence="8"/>
<evidence type="ECO:0000256" key="3">
    <source>
        <dbReference type="ARBA" id="ARBA00022519"/>
    </source>
</evidence>
<dbReference type="GO" id="GO:0005524">
    <property type="term" value="F:ATP binding"/>
    <property type="evidence" value="ECO:0007669"/>
    <property type="project" value="UniProtKB-UniRule"/>
</dbReference>
<evidence type="ECO:0000256" key="5">
    <source>
        <dbReference type="ARBA" id="ARBA00022840"/>
    </source>
</evidence>
<dbReference type="NCBIfam" id="TIGR02211">
    <property type="entry name" value="LolD_lipo_ex"/>
    <property type="match status" value="1"/>
</dbReference>
<dbReference type="GeneID" id="58194186"/>
<organism evidence="11 12">
    <name type="scientific">Acinetobacter venetianus</name>
    <dbReference type="NCBI Taxonomy" id="52133"/>
    <lineage>
        <taxon>Bacteria</taxon>
        <taxon>Pseudomonadati</taxon>
        <taxon>Pseudomonadota</taxon>
        <taxon>Gammaproteobacteria</taxon>
        <taxon>Moraxellales</taxon>
        <taxon>Moraxellaceae</taxon>
        <taxon>Acinetobacter</taxon>
    </lineage>
</organism>
<name>A0A150HXF9_9GAMM</name>
<evidence type="ECO:0000313" key="11">
    <source>
        <dbReference type="EMBL" id="KXZ71416.1"/>
    </source>
</evidence>
<comment type="function">
    <text evidence="8">Part of the ABC transporter complex LolCDE involved in the translocation of mature outer membrane-directed lipoproteins, from the inner membrane to the periplasmic chaperone, LolA. Responsible for the formation of the LolA-lipoprotein complex in an ATP-dependent manner.</text>
</comment>
<comment type="subunit">
    <text evidence="8">The complex is composed of two ATP-binding proteins (LolD) and two transmembrane proteins (LolC and LolE).</text>
</comment>
<dbReference type="GO" id="GO:0022857">
    <property type="term" value="F:transmembrane transporter activity"/>
    <property type="evidence" value="ECO:0007669"/>
    <property type="project" value="TreeGrafter"/>
</dbReference>
<evidence type="ECO:0000256" key="8">
    <source>
        <dbReference type="RuleBase" id="RU367068"/>
    </source>
</evidence>
<evidence type="ECO:0000256" key="4">
    <source>
        <dbReference type="ARBA" id="ARBA00022741"/>
    </source>
</evidence>
<evidence type="ECO:0000313" key="10">
    <source>
        <dbReference type="EMBL" id="KXZ65987.1"/>
    </source>
</evidence>
<dbReference type="Proteomes" id="UP000075680">
    <property type="component" value="Unassembled WGS sequence"/>
</dbReference>
<dbReference type="CDD" id="cd03255">
    <property type="entry name" value="ABC_MJ0796_LolCDE_FtsE"/>
    <property type="match status" value="1"/>
</dbReference>
<evidence type="ECO:0000313" key="13">
    <source>
        <dbReference type="Proteomes" id="UP000075680"/>
    </source>
</evidence>
<accession>A0A150HXF9</accession>
<keyword evidence="4 8" id="KW-0547">Nucleotide-binding</keyword>
<keyword evidence="3 8" id="KW-0997">Cell inner membrane</keyword>
<dbReference type="Gene3D" id="3.40.50.300">
    <property type="entry name" value="P-loop containing nucleotide triphosphate hydrolases"/>
    <property type="match status" value="1"/>
</dbReference>
<keyword evidence="1 8" id="KW-0813">Transport</keyword>
<dbReference type="SMART" id="SM00382">
    <property type="entry name" value="AAA"/>
    <property type="match status" value="1"/>
</dbReference>
<evidence type="ECO:0000256" key="1">
    <source>
        <dbReference type="ARBA" id="ARBA00022448"/>
    </source>
</evidence>
<dbReference type="InterPro" id="IPR027417">
    <property type="entry name" value="P-loop_NTPase"/>
</dbReference>
<comment type="caution">
    <text evidence="11">The sequence shown here is derived from an EMBL/GenBank/DDBJ whole genome shotgun (WGS) entry which is preliminary data.</text>
</comment>
<dbReference type="GO" id="GO:0089705">
    <property type="term" value="P:protein localization to outer membrane"/>
    <property type="evidence" value="ECO:0007669"/>
    <property type="project" value="TreeGrafter"/>
</dbReference>
<dbReference type="GO" id="GO:0005886">
    <property type="term" value="C:plasma membrane"/>
    <property type="evidence" value="ECO:0007669"/>
    <property type="project" value="UniProtKB-SubCell"/>
</dbReference>
<dbReference type="GO" id="GO:0016887">
    <property type="term" value="F:ATP hydrolysis activity"/>
    <property type="evidence" value="ECO:0007669"/>
    <property type="project" value="InterPro"/>
</dbReference>
<dbReference type="FunFam" id="3.40.50.300:FF:000230">
    <property type="entry name" value="Lipoprotein-releasing system ATP-binding protein LolD"/>
    <property type="match status" value="1"/>
</dbReference>
<keyword evidence="6 8" id="KW-1278">Translocase</keyword>
<evidence type="ECO:0000256" key="7">
    <source>
        <dbReference type="ARBA" id="ARBA00023136"/>
    </source>
</evidence>
<gene>
    <name evidence="8 11" type="primary">lolD</name>
    <name evidence="11" type="ORF">AVENLUH13518_01273</name>
    <name evidence="10" type="ORF">AVENLUH5627_02717</name>
</gene>
<dbReference type="InterPro" id="IPR017871">
    <property type="entry name" value="ABC_transporter-like_CS"/>
</dbReference>
<comment type="similarity">
    <text evidence="8">Belongs to the ABC transporter superfamily. Lipoprotein translocase (TC 3.A.1.125) family.</text>
</comment>
<dbReference type="PANTHER" id="PTHR24220">
    <property type="entry name" value="IMPORT ATP-BINDING PROTEIN"/>
    <property type="match status" value="1"/>
</dbReference>
<evidence type="ECO:0000256" key="6">
    <source>
        <dbReference type="ARBA" id="ARBA00022967"/>
    </source>
</evidence>
<sequence length="228" mass="25477">MSKIVLEAKDIFKHFDDGKTKVEVIKGLSLQVNAGEFVSIVGSSGSGKSTLLHVLGGLEQPTQGQVFLHGQRFDNLGEAERGYKRNQHLGFVYQFHHLLPEFSALENVAMPLMLRRESNFKDVKRQAEYLLDRVGLSHRMEHKPGELSGGERQRVALARALVTKPAVVLADEPTGNLDRKTALSIFELLTDLKKELNMAMLIVTHDEQLAQSADSILHMQDGLWIDQP</sequence>
<comment type="subcellular location">
    <subcellularLocation>
        <location evidence="8">Cell inner membrane</location>
        <topology evidence="8">Peripheral membrane protein</topology>
    </subcellularLocation>
</comment>
<keyword evidence="11" id="KW-0449">Lipoprotein</keyword>
<dbReference type="InterPro" id="IPR011924">
    <property type="entry name" value="LolD_lipo_ATP-bd"/>
</dbReference>
<keyword evidence="7 8" id="KW-0472">Membrane</keyword>
<reference evidence="12 13" key="1">
    <citation type="journal article" date="2016" name="Sci. Rep.">
        <title>Genomic and phenotypic characterization of the species Acinetobacter venetianus.</title>
        <authorList>
            <person name="Fondi M."/>
            <person name="Maida I."/>
            <person name="Perrin E."/>
            <person name="Orlandini V."/>
            <person name="La Torre L."/>
            <person name="Bosi E."/>
            <person name="Negroni A."/>
            <person name="Zanaroli G."/>
            <person name="Fava F."/>
            <person name="Decorosi F."/>
            <person name="Giovannetti L."/>
            <person name="Viti C."/>
            <person name="Vaneechoutte M."/>
            <person name="Dijkshoorn L."/>
            <person name="Fani R."/>
        </authorList>
    </citation>
    <scope>NUCLEOTIDE SEQUENCE [LARGE SCALE GENOMIC DNA]</scope>
    <source>
        <strain evidence="11 12">LUH13518</strain>
        <strain evidence="10 13">LUH5627</strain>
    </source>
</reference>
<dbReference type="RefSeq" id="WP_004878462.1">
    <property type="nucleotide sequence ID" value="NZ_BCLZ01000010.1"/>
</dbReference>
<dbReference type="PROSITE" id="PS00211">
    <property type="entry name" value="ABC_TRANSPORTER_1"/>
    <property type="match status" value="1"/>
</dbReference>
<evidence type="ECO:0000259" key="9">
    <source>
        <dbReference type="PROSITE" id="PS50893"/>
    </source>
</evidence>
<dbReference type="PANTHER" id="PTHR24220:SF689">
    <property type="entry name" value="LIPOPROTEIN-RELEASING SYSTEM ATP-BINDING PROTEIN LOLD"/>
    <property type="match status" value="1"/>
</dbReference>
<evidence type="ECO:0000313" key="12">
    <source>
        <dbReference type="Proteomes" id="UP000075544"/>
    </source>
</evidence>
<protein>
    <recommendedName>
        <fullName evidence="8">Lipoprotein-releasing system ATP-binding protein LolD</fullName>
        <ecNumber evidence="8">7.6.2.-</ecNumber>
    </recommendedName>
</protein>
<dbReference type="Proteomes" id="UP000075544">
    <property type="component" value="Unassembled WGS sequence"/>
</dbReference>
<keyword evidence="2 8" id="KW-1003">Cell membrane</keyword>
<dbReference type="InterPro" id="IPR003439">
    <property type="entry name" value="ABC_transporter-like_ATP-bd"/>
</dbReference>
<dbReference type="GO" id="GO:0044874">
    <property type="term" value="P:lipoprotein localization to outer membrane"/>
    <property type="evidence" value="ECO:0007669"/>
    <property type="project" value="UniProtKB-ARBA"/>
</dbReference>
<dbReference type="InterPro" id="IPR017911">
    <property type="entry name" value="MacB-like_ATP-bd"/>
</dbReference>
<dbReference type="InterPro" id="IPR015854">
    <property type="entry name" value="ABC_transpr_LolD-like"/>
</dbReference>
<proteinExistence type="inferred from homology"/>
<keyword evidence="11" id="KW-0378">Hydrolase</keyword>
<dbReference type="Pfam" id="PF00005">
    <property type="entry name" value="ABC_tran"/>
    <property type="match status" value="1"/>
</dbReference>
<dbReference type="EMBL" id="JRHX01000035">
    <property type="protein sequence ID" value="KXZ71416.1"/>
    <property type="molecule type" value="Genomic_DNA"/>
</dbReference>
<dbReference type="PROSITE" id="PS50893">
    <property type="entry name" value="ABC_TRANSPORTER_2"/>
    <property type="match status" value="1"/>
</dbReference>
<feature type="domain" description="ABC transporter" evidence="9">
    <location>
        <begin position="6"/>
        <end position="225"/>
    </location>
</feature>
<evidence type="ECO:0000256" key="2">
    <source>
        <dbReference type="ARBA" id="ARBA00022475"/>
    </source>
</evidence>
<dbReference type="InterPro" id="IPR003593">
    <property type="entry name" value="AAA+_ATPase"/>
</dbReference>
<dbReference type="PATRIC" id="fig|52133.18.peg.2790"/>
<dbReference type="SUPFAM" id="SSF52540">
    <property type="entry name" value="P-loop containing nucleoside triphosphate hydrolases"/>
    <property type="match status" value="1"/>
</dbReference>
<keyword evidence="5 8" id="KW-0067">ATP-binding</keyword>